<dbReference type="GO" id="GO:0003677">
    <property type="term" value="F:DNA binding"/>
    <property type="evidence" value="ECO:0007669"/>
    <property type="project" value="InterPro"/>
</dbReference>
<dbReference type="GO" id="GO:0045892">
    <property type="term" value="P:negative regulation of DNA-templated transcription"/>
    <property type="evidence" value="ECO:0007669"/>
    <property type="project" value="UniProtKB-UniRule"/>
</dbReference>
<keyword evidence="1 5" id="KW-0678">Repressor</keyword>
<evidence type="ECO:0000259" key="6">
    <source>
        <dbReference type="Pfam" id="PF01628"/>
    </source>
</evidence>
<reference evidence="7" key="1">
    <citation type="submission" date="2020-08" db="EMBL/GenBank/DDBJ databases">
        <title>Genome public.</title>
        <authorList>
            <person name="Liu C."/>
            <person name="Sun Q."/>
        </authorList>
    </citation>
    <scope>NUCLEOTIDE SEQUENCE</scope>
    <source>
        <strain evidence="7">BX8</strain>
    </source>
</reference>
<dbReference type="Proteomes" id="UP000659630">
    <property type="component" value="Unassembled WGS sequence"/>
</dbReference>
<keyword evidence="3 5" id="KW-0346">Stress response</keyword>
<dbReference type="Pfam" id="PF01628">
    <property type="entry name" value="HrcA"/>
    <property type="match status" value="1"/>
</dbReference>
<evidence type="ECO:0000256" key="3">
    <source>
        <dbReference type="ARBA" id="ARBA00023016"/>
    </source>
</evidence>
<evidence type="ECO:0000256" key="5">
    <source>
        <dbReference type="HAMAP-Rule" id="MF_00081"/>
    </source>
</evidence>
<dbReference type="InterPro" id="IPR036390">
    <property type="entry name" value="WH_DNA-bd_sf"/>
</dbReference>
<keyword evidence="4 5" id="KW-0804">Transcription</keyword>
<dbReference type="InterPro" id="IPR029016">
    <property type="entry name" value="GAF-like_dom_sf"/>
</dbReference>
<name>A0A923I867_9FIRM</name>
<dbReference type="PIRSF" id="PIRSF005485">
    <property type="entry name" value="HrcA"/>
    <property type="match status" value="1"/>
</dbReference>
<dbReference type="InterPro" id="IPR002571">
    <property type="entry name" value="HrcA"/>
</dbReference>
<keyword evidence="8" id="KW-1185">Reference proteome</keyword>
<dbReference type="AlphaFoldDB" id="A0A923I867"/>
<organism evidence="7 8">
    <name type="scientific">Anaerofilum hominis</name>
    <dbReference type="NCBI Taxonomy" id="2763016"/>
    <lineage>
        <taxon>Bacteria</taxon>
        <taxon>Bacillati</taxon>
        <taxon>Bacillota</taxon>
        <taxon>Clostridia</taxon>
        <taxon>Eubacteriales</taxon>
        <taxon>Oscillospiraceae</taxon>
        <taxon>Anaerofilum</taxon>
    </lineage>
</organism>
<dbReference type="Gene3D" id="3.30.450.40">
    <property type="match status" value="1"/>
</dbReference>
<protein>
    <recommendedName>
        <fullName evidence="5">Heat-inducible transcription repressor HrcA</fullName>
    </recommendedName>
</protein>
<dbReference type="InterPro" id="IPR036388">
    <property type="entry name" value="WH-like_DNA-bd_sf"/>
</dbReference>
<sequence length="343" mass="37162">MDERKQRVLAAIVSLYAAGGEPVGSNLLQQHFDMAVSSATLRNEMAALTKLGLLEQPHTSAGRVPSMAGYRYYIENLMGADGRRLQLSPRERRAVDEAFDNFDYDPERLAKATAKELAKLTGFTAVATTPKSEDVKVAYYSVLQVGRCSAAVLSVSSVGGVATRVAVTKEPISAAELAQVAGLINRTLCFVAKDDAGQEMQQALWDALGEDKNLWPVVAAAVRLLQGAGRGKVFVEGEQNLLSWPEIEPNLHGCLDLLNRHEELQRLIVPKNDRPMVLLGDDMPGYRMPGVAIVARRYLAGGGLTGAIALMGPSRMNYDKVIPILEYFAAKLCQAMTGTGKEE</sequence>
<comment type="similarity">
    <text evidence="5">Belongs to the HrcA family.</text>
</comment>
<dbReference type="Gene3D" id="1.10.10.10">
    <property type="entry name" value="Winged helix-like DNA-binding domain superfamily/Winged helix DNA-binding domain"/>
    <property type="match status" value="1"/>
</dbReference>
<evidence type="ECO:0000313" key="8">
    <source>
        <dbReference type="Proteomes" id="UP000659630"/>
    </source>
</evidence>
<dbReference type="SUPFAM" id="SSF55781">
    <property type="entry name" value="GAF domain-like"/>
    <property type="match status" value="1"/>
</dbReference>
<comment type="function">
    <text evidence="5">Negative regulator of class I heat shock genes (grpE-dnaK-dnaJ and groELS operons). Prevents heat-shock induction of these operons.</text>
</comment>
<evidence type="ECO:0000256" key="4">
    <source>
        <dbReference type="ARBA" id="ARBA00023163"/>
    </source>
</evidence>
<dbReference type="PANTHER" id="PTHR34824:SF1">
    <property type="entry name" value="HEAT-INDUCIBLE TRANSCRIPTION REPRESSOR HRCA"/>
    <property type="match status" value="1"/>
</dbReference>
<comment type="caution">
    <text evidence="7">The sequence shown here is derived from an EMBL/GenBank/DDBJ whole genome shotgun (WGS) entry which is preliminary data.</text>
</comment>
<dbReference type="NCBIfam" id="TIGR00331">
    <property type="entry name" value="hrcA"/>
    <property type="match status" value="1"/>
</dbReference>
<accession>A0A923I867</accession>
<evidence type="ECO:0000256" key="2">
    <source>
        <dbReference type="ARBA" id="ARBA00023015"/>
    </source>
</evidence>
<dbReference type="EMBL" id="JACONZ010000003">
    <property type="protein sequence ID" value="MBC5581614.1"/>
    <property type="molecule type" value="Genomic_DNA"/>
</dbReference>
<dbReference type="PANTHER" id="PTHR34824">
    <property type="entry name" value="HEAT-INDUCIBLE TRANSCRIPTION REPRESSOR HRCA"/>
    <property type="match status" value="1"/>
</dbReference>
<gene>
    <name evidence="5 7" type="primary">hrcA</name>
    <name evidence="7" type="ORF">H8S23_08855</name>
</gene>
<dbReference type="SUPFAM" id="SSF46785">
    <property type="entry name" value="Winged helix' DNA-binding domain"/>
    <property type="match status" value="1"/>
</dbReference>
<evidence type="ECO:0000256" key="1">
    <source>
        <dbReference type="ARBA" id="ARBA00022491"/>
    </source>
</evidence>
<keyword evidence="2 5" id="KW-0805">Transcription regulation</keyword>
<dbReference type="HAMAP" id="MF_00081">
    <property type="entry name" value="HrcA"/>
    <property type="match status" value="1"/>
</dbReference>
<proteinExistence type="inferred from homology"/>
<evidence type="ECO:0000313" key="7">
    <source>
        <dbReference type="EMBL" id="MBC5581614.1"/>
    </source>
</evidence>
<dbReference type="InterPro" id="IPR021153">
    <property type="entry name" value="HrcA_C"/>
</dbReference>
<feature type="domain" description="Heat-inducible transcription repressor HrcA C-terminal" evidence="6">
    <location>
        <begin position="108"/>
        <end position="322"/>
    </location>
</feature>